<name>A0ABQ6JHR7_9ACTN</name>
<protein>
    <submittedName>
        <fullName evidence="3">Uncharacterized protein</fullName>
    </submittedName>
</protein>
<evidence type="ECO:0000313" key="3">
    <source>
        <dbReference type="EMBL" id="GMA87748.1"/>
    </source>
</evidence>
<gene>
    <name evidence="3" type="ORF">GCM10025868_29980</name>
</gene>
<dbReference type="PROSITE" id="PS51318">
    <property type="entry name" value="TAT"/>
    <property type="match status" value="1"/>
</dbReference>
<evidence type="ECO:0000256" key="2">
    <source>
        <dbReference type="SAM" id="SignalP"/>
    </source>
</evidence>
<dbReference type="Gene3D" id="2.60.40.3440">
    <property type="match status" value="1"/>
</dbReference>
<keyword evidence="4" id="KW-1185">Reference proteome</keyword>
<comment type="caution">
    <text evidence="3">The sequence shown here is derived from an EMBL/GenBank/DDBJ whole genome shotgun (WGS) entry which is preliminary data.</text>
</comment>
<reference evidence="4" key="1">
    <citation type="journal article" date="2019" name="Int. J. Syst. Evol. Microbiol.">
        <title>The Global Catalogue of Microorganisms (GCM) 10K type strain sequencing project: providing services to taxonomists for standard genome sequencing and annotation.</title>
        <authorList>
            <consortium name="The Broad Institute Genomics Platform"/>
            <consortium name="The Broad Institute Genome Sequencing Center for Infectious Disease"/>
            <person name="Wu L."/>
            <person name="Ma J."/>
        </authorList>
    </citation>
    <scope>NUCLEOTIDE SEQUENCE [LARGE SCALE GENOMIC DNA]</scope>
    <source>
        <strain evidence="4">NBRC 108730</strain>
    </source>
</reference>
<evidence type="ECO:0000313" key="4">
    <source>
        <dbReference type="Proteomes" id="UP001157017"/>
    </source>
</evidence>
<evidence type="ECO:0000256" key="1">
    <source>
        <dbReference type="SAM" id="MobiDB-lite"/>
    </source>
</evidence>
<feature type="signal peptide" evidence="2">
    <location>
        <begin position="1"/>
        <end position="33"/>
    </location>
</feature>
<keyword evidence="2" id="KW-0732">Signal</keyword>
<accession>A0ABQ6JHR7</accession>
<dbReference type="Proteomes" id="UP001157017">
    <property type="component" value="Unassembled WGS sequence"/>
</dbReference>
<proteinExistence type="predicted"/>
<organism evidence="3 4">
    <name type="scientific">Angustibacter aerolatus</name>
    <dbReference type="NCBI Taxonomy" id="1162965"/>
    <lineage>
        <taxon>Bacteria</taxon>
        <taxon>Bacillati</taxon>
        <taxon>Actinomycetota</taxon>
        <taxon>Actinomycetes</taxon>
        <taxon>Kineosporiales</taxon>
        <taxon>Kineosporiaceae</taxon>
    </lineage>
</organism>
<dbReference type="EMBL" id="BSUZ01000001">
    <property type="protein sequence ID" value="GMA87748.1"/>
    <property type="molecule type" value="Genomic_DNA"/>
</dbReference>
<dbReference type="Pfam" id="PF17963">
    <property type="entry name" value="Big_9"/>
    <property type="match status" value="1"/>
</dbReference>
<feature type="region of interest" description="Disordered" evidence="1">
    <location>
        <begin position="139"/>
        <end position="185"/>
    </location>
</feature>
<dbReference type="InterPro" id="IPR006311">
    <property type="entry name" value="TAT_signal"/>
</dbReference>
<feature type="chain" id="PRO_5046418832" evidence="2">
    <location>
        <begin position="34"/>
        <end position="185"/>
    </location>
</feature>
<sequence>MSSFSARRVLPASLAGMTLAGALLVAAPVAASAAAPCLHDMTNHQWGGVNDGVCDDAFTVVSGSSTLLDVAANDSLTGLWFGTGQHIHLSPQHGSVGYAPSGFVYTPNPGFVGTDTFRYADDDLDYEALVTVTVVSPGPSATAVGASETGTESGVNPSLDVTPPGWVSGVTAEPAGRCEPGPRAR</sequence>